<evidence type="ECO:0000256" key="1">
    <source>
        <dbReference type="SAM" id="MobiDB-lite"/>
    </source>
</evidence>
<keyword evidence="2" id="KW-0472">Membrane</keyword>
<keyword evidence="2" id="KW-1133">Transmembrane helix</keyword>
<evidence type="ECO:0000313" key="5">
    <source>
        <dbReference type="EMBL" id="KAK5978842.1"/>
    </source>
</evidence>
<evidence type="ECO:0000256" key="2">
    <source>
        <dbReference type="SAM" id="Phobius"/>
    </source>
</evidence>
<accession>A0AAN8FK09</accession>
<dbReference type="Proteomes" id="UP001331761">
    <property type="component" value="Unassembled WGS sequence"/>
</dbReference>
<feature type="region of interest" description="Disordered" evidence="1">
    <location>
        <begin position="93"/>
        <end position="112"/>
    </location>
</feature>
<reference evidence="4 6" key="1">
    <citation type="submission" date="2019-10" db="EMBL/GenBank/DDBJ databases">
        <title>Assembly and Annotation for the nematode Trichostrongylus colubriformis.</title>
        <authorList>
            <person name="Martin J."/>
        </authorList>
    </citation>
    <scope>NUCLEOTIDE SEQUENCE [LARGE SCALE GENOMIC DNA]</scope>
    <source>
        <strain evidence="4">G859</strain>
        <tissue evidence="4">Whole worm</tissue>
    </source>
</reference>
<dbReference type="EMBL" id="WIXE01008953">
    <property type="protein sequence ID" value="KAK5978842.1"/>
    <property type="molecule type" value="Genomic_DNA"/>
</dbReference>
<dbReference type="EMBL" id="WIXE01018169">
    <property type="protein sequence ID" value="KAK5971155.1"/>
    <property type="molecule type" value="Genomic_DNA"/>
</dbReference>
<evidence type="ECO:0000313" key="4">
    <source>
        <dbReference type="EMBL" id="KAK5971155.1"/>
    </source>
</evidence>
<feature type="compositionally biased region" description="Acidic residues" evidence="1">
    <location>
        <begin position="103"/>
        <end position="112"/>
    </location>
</feature>
<organism evidence="4 6">
    <name type="scientific">Trichostrongylus colubriformis</name>
    <name type="common">Black scour worm</name>
    <dbReference type="NCBI Taxonomy" id="6319"/>
    <lineage>
        <taxon>Eukaryota</taxon>
        <taxon>Metazoa</taxon>
        <taxon>Ecdysozoa</taxon>
        <taxon>Nematoda</taxon>
        <taxon>Chromadorea</taxon>
        <taxon>Rhabditida</taxon>
        <taxon>Rhabditina</taxon>
        <taxon>Rhabditomorpha</taxon>
        <taxon>Strongyloidea</taxon>
        <taxon>Trichostrongylidae</taxon>
        <taxon>Trichostrongylus</taxon>
    </lineage>
</organism>
<sequence>MFVGLQYYTYPALYKQGSSKDRQPVMWCFYFLSLALVIGFYNGMVNARPSYADMYRNLMANSRSRVTYAPWKWTTTTTPESVPEALEGVAEDGNLGENLVPDNFDEGYEEAN</sequence>
<feature type="transmembrane region" description="Helical" evidence="2">
    <location>
        <begin position="24"/>
        <end position="44"/>
    </location>
</feature>
<evidence type="ECO:0000313" key="6">
    <source>
        <dbReference type="Proteomes" id="UP001331761"/>
    </source>
</evidence>
<name>A0AAN8FK09_TRICO</name>
<dbReference type="AlphaFoldDB" id="A0AAN8FK09"/>
<comment type="caution">
    <text evidence="4">The sequence shown here is derived from an EMBL/GenBank/DDBJ whole genome shotgun (WGS) entry which is preliminary data.</text>
</comment>
<gene>
    <name evidence="3" type="ORF">GCK32_004894</name>
    <name evidence="5" type="ORF">GCK32_012079</name>
    <name evidence="4" type="ORF">GCK32_017498</name>
</gene>
<dbReference type="EMBL" id="WIXE01021480">
    <property type="protein sequence ID" value="KAK5968354.1"/>
    <property type="molecule type" value="Genomic_DNA"/>
</dbReference>
<keyword evidence="2" id="KW-0812">Transmembrane</keyword>
<evidence type="ECO:0000313" key="3">
    <source>
        <dbReference type="EMBL" id="KAK5968354.1"/>
    </source>
</evidence>
<protein>
    <submittedName>
        <fullName evidence="4">Uncharacterized protein</fullName>
    </submittedName>
</protein>
<proteinExistence type="predicted"/>
<keyword evidence="6" id="KW-1185">Reference proteome</keyword>